<organism evidence="3 4">
    <name type="scientific">Agathobacter rectalis</name>
    <dbReference type="NCBI Taxonomy" id="39491"/>
    <lineage>
        <taxon>Bacteria</taxon>
        <taxon>Bacillati</taxon>
        <taxon>Bacillota</taxon>
        <taxon>Clostridia</taxon>
        <taxon>Lachnospirales</taxon>
        <taxon>Lachnospiraceae</taxon>
        <taxon>Agathobacter</taxon>
    </lineage>
</organism>
<dbReference type="RefSeq" id="WP_055061435.1">
    <property type="nucleotide sequence ID" value="NZ_CVRQ01000014.1"/>
</dbReference>
<evidence type="ECO:0000259" key="2">
    <source>
        <dbReference type="Pfam" id="PF02608"/>
    </source>
</evidence>
<keyword evidence="1" id="KW-0732">Signal</keyword>
<evidence type="ECO:0000313" key="3">
    <source>
        <dbReference type="EMBL" id="CRL35444.1"/>
    </source>
</evidence>
<evidence type="ECO:0000313" key="4">
    <source>
        <dbReference type="Proteomes" id="UP000049472"/>
    </source>
</evidence>
<dbReference type="InterPro" id="IPR003760">
    <property type="entry name" value="PnrA-like"/>
</dbReference>
<dbReference type="GO" id="GO:0005886">
    <property type="term" value="C:plasma membrane"/>
    <property type="evidence" value="ECO:0007669"/>
    <property type="project" value="InterPro"/>
</dbReference>
<dbReference type="Gene3D" id="3.40.50.2300">
    <property type="match status" value="2"/>
</dbReference>
<dbReference type="Pfam" id="PF02608">
    <property type="entry name" value="Bmp"/>
    <property type="match status" value="1"/>
</dbReference>
<accession>A0A0M6WIW8</accession>
<evidence type="ECO:0000256" key="1">
    <source>
        <dbReference type="ARBA" id="ARBA00022729"/>
    </source>
</evidence>
<dbReference type="EMBL" id="CVRQ01000014">
    <property type="protein sequence ID" value="CRL35444.1"/>
    <property type="molecule type" value="Genomic_DNA"/>
</dbReference>
<feature type="domain" description="ABC transporter substrate-binding protein PnrA-like" evidence="2">
    <location>
        <begin position="290"/>
        <end position="452"/>
    </location>
</feature>
<dbReference type="InterPro" id="IPR052910">
    <property type="entry name" value="ABC-Purine-Binding"/>
</dbReference>
<reference evidence="4" key="1">
    <citation type="submission" date="2015-05" db="EMBL/GenBank/DDBJ databases">
        <authorList>
            <consortium name="Pathogen Informatics"/>
        </authorList>
    </citation>
    <scope>NUCLEOTIDE SEQUENCE [LARGE SCALE GENOMIC DNA]</scope>
    <source>
        <strain evidence="4">T1-815</strain>
    </source>
</reference>
<keyword evidence="3" id="KW-0762">Sugar transport</keyword>
<name>A0A0M6WIW8_9FIRM</name>
<sequence length="635" mass="72484">MGETEYSEALKLGKKEYRARIAKGQFPYLPVLDEILSEADIKTEQNMGLVQVPLDFVVGTSTMGRTYSFAANFMPILDEETEFAVKWSNLSDAQMNEGIRDPIKAFEYMNRYYVLEGNKRVSVLKYFNAVSIPAIVTRKIPKLSDDYDVRLYYEYMKFNEITGLCSVEFTKLGNADKLLSLVGKEGRWDDETKEKFAKVMFDFSKVYNFRGGDRLDIKLGDAITVFMEVFGMDAMLEMSENDYNKNIINTWKEFAAEGEKHKINLVLDPKKVQTKKSLLNYLIPQTQKKLKVVFLYPREPKTSAWLYSHELGRMYLDETFSDKLETEYVAGVDENNVEQVLEDIIKAGADIVFCVGPQMMPNSLKVAVAHPEVYILNCSLNAPHPYIRTYYGRMYEAKFLAGMIAGAVTDNERVAYIADYPIYGMIANINAFALGVASVNPRAKVYLAWSKTKDYDRDKFLTENDLHYVSDQDIITPNDASRYFGLYKIQGDQTLNLAMPIWNWGVFYEKLLQSVLAGSYKAEGQEQVKALNYWWGMSAGVIDLICSKHVPYGVKRLADHLKSDITKGEIVPFFGKIYDQKGELKNKGEHEMKPSDIMKMDWLVDNIVGNIPPMSEFIDNAKMVVELKGVEGNKL</sequence>
<proteinExistence type="predicted"/>
<dbReference type="PANTHER" id="PTHR43208:SF1">
    <property type="entry name" value="ABC TRANSPORTER SUBSTRATE-BINDING PROTEIN"/>
    <property type="match status" value="1"/>
</dbReference>
<dbReference type="AlphaFoldDB" id="A0A0M6WIW8"/>
<dbReference type="Proteomes" id="UP000049472">
    <property type="component" value="Unassembled WGS sequence"/>
</dbReference>
<dbReference type="PANTHER" id="PTHR43208">
    <property type="entry name" value="ABC TRANSPORTER SUBSTRATE-BINDING PROTEIN"/>
    <property type="match status" value="1"/>
</dbReference>
<protein>
    <submittedName>
        <fullName evidence="3">Putative simple sugar transport system substrate-binding protein</fullName>
    </submittedName>
</protein>
<gene>
    <name evidence="3" type="ORF">T1815_11001</name>
</gene>
<keyword evidence="4" id="KW-1185">Reference proteome</keyword>
<keyword evidence="3" id="KW-0813">Transport</keyword>